<dbReference type="GO" id="GO:0031676">
    <property type="term" value="C:plasma membrane-derived thylakoid membrane"/>
    <property type="evidence" value="ECO:0007669"/>
    <property type="project" value="UniProtKB-SubCell"/>
</dbReference>
<comment type="caution">
    <text evidence="10">The sequence shown here is derived from an EMBL/GenBank/DDBJ whole genome shotgun (WGS) entry which is preliminary data.</text>
</comment>
<comment type="subunit">
    <text evidence="8">PSII is composed of 1 copy each of membrane proteins PsbA, PsbB, PsbC, PsbD, PsbE, PsbF, PsbH, PsbI, PsbJ, PsbK, PsbL, PsbM, PsbT, PsbX, PsbY, PsbZ, Psb30/Ycf12, peripheral proteins PsbO, CyanoQ (PsbQ), PsbU, PsbV and a large number of cofactors. It forms dimeric complexes.</text>
</comment>
<feature type="transmembrane region" description="Helical" evidence="9">
    <location>
        <begin position="6"/>
        <end position="30"/>
    </location>
</feature>
<feature type="topological domain" description="Lumenal" evidence="8">
    <location>
        <begin position="1"/>
        <end position="6"/>
    </location>
</feature>
<keyword evidence="3 8" id="KW-0812">Transmembrane</keyword>
<accession>A0A928VV14</accession>
<dbReference type="InterPro" id="IPR009388">
    <property type="entry name" value="PSII_PsbY"/>
</dbReference>
<keyword evidence="2 8" id="KW-0602">Photosynthesis</keyword>
<evidence type="ECO:0000313" key="11">
    <source>
        <dbReference type="Proteomes" id="UP000625316"/>
    </source>
</evidence>
<reference evidence="10" key="1">
    <citation type="submission" date="2020-10" db="EMBL/GenBank/DDBJ databases">
        <authorList>
            <person name="Castelo-Branco R."/>
            <person name="Eusebio N."/>
            <person name="Adriana R."/>
            <person name="Vieira A."/>
            <person name="Brugerolle De Fraissinette N."/>
            <person name="Rezende De Castro R."/>
            <person name="Schneider M.P."/>
            <person name="Vasconcelos V."/>
            <person name="Leao P.N."/>
        </authorList>
    </citation>
    <scope>NUCLEOTIDE SEQUENCE</scope>
    <source>
        <strain evidence="10">LEGE 11480</strain>
    </source>
</reference>
<comment type="similarity">
    <text evidence="8">Belongs to the PsbY family.</text>
</comment>
<proteinExistence type="inferred from homology"/>
<dbReference type="GO" id="GO:0009523">
    <property type="term" value="C:photosystem II"/>
    <property type="evidence" value="ECO:0007669"/>
    <property type="project" value="UniProtKB-KW"/>
</dbReference>
<evidence type="ECO:0000256" key="1">
    <source>
        <dbReference type="ARBA" id="ARBA00004370"/>
    </source>
</evidence>
<dbReference type="Proteomes" id="UP000625316">
    <property type="component" value="Unassembled WGS sequence"/>
</dbReference>
<dbReference type="NCBIfam" id="NF009711">
    <property type="entry name" value="PRK13240.1"/>
    <property type="match status" value="1"/>
</dbReference>
<evidence type="ECO:0000256" key="7">
    <source>
        <dbReference type="ARBA" id="ARBA00023276"/>
    </source>
</evidence>
<evidence type="ECO:0000256" key="2">
    <source>
        <dbReference type="ARBA" id="ARBA00022531"/>
    </source>
</evidence>
<evidence type="ECO:0000256" key="6">
    <source>
        <dbReference type="ARBA" id="ARBA00023136"/>
    </source>
</evidence>
<evidence type="ECO:0000256" key="4">
    <source>
        <dbReference type="ARBA" id="ARBA00022989"/>
    </source>
</evidence>
<evidence type="ECO:0000256" key="8">
    <source>
        <dbReference type="HAMAP-Rule" id="MF_00717"/>
    </source>
</evidence>
<dbReference type="GO" id="GO:0030145">
    <property type="term" value="F:manganese ion binding"/>
    <property type="evidence" value="ECO:0007669"/>
    <property type="project" value="InterPro"/>
</dbReference>
<evidence type="ECO:0000256" key="5">
    <source>
        <dbReference type="ARBA" id="ARBA00023078"/>
    </source>
</evidence>
<feature type="topological domain" description="Lumenal" evidence="8">
    <location>
        <begin position="26"/>
        <end position="41"/>
    </location>
</feature>
<sequence>MDIDFRIALVLGPLAVAAGWAGFNIFRAALQQVQLFMDKEG</sequence>
<dbReference type="Pfam" id="PF06298">
    <property type="entry name" value="PsbY"/>
    <property type="match status" value="1"/>
</dbReference>
<dbReference type="RefSeq" id="WP_264327911.1">
    <property type="nucleotide sequence ID" value="NZ_JADEXQ010000151.1"/>
</dbReference>
<evidence type="ECO:0000313" key="10">
    <source>
        <dbReference type="EMBL" id="MBE9033100.1"/>
    </source>
</evidence>
<comment type="function">
    <text evidence="8">Loosely associated component of the core of photosystem II (PSII). PSII is a light-driven water plastoquinone oxidoreductase, using light energy to abstract electrons from H(2)O, generating a proton gradient subsequently used for ATP formation.</text>
</comment>
<protein>
    <recommendedName>
        <fullName evidence="8">Photosystem II reaction center protein Y</fullName>
    </recommendedName>
</protein>
<dbReference type="GO" id="GO:0015979">
    <property type="term" value="P:photosynthesis"/>
    <property type="evidence" value="ECO:0007669"/>
    <property type="project" value="UniProtKB-UniRule"/>
</dbReference>
<dbReference type="HAMAP" id="MF_00717">
    <property type="entry name" value="PSII_PsbY"/>
    <property type="match status" value="1"/>
</dbReference>
<name>A0A928VV14_9CYAN</name>
<organism evidence="10 11">
    <name type="scientific">Romeriopsis navalis LEGE 11480</name>
    <dbReference type="NCBI Taxonomy" id="2777977"/>
    <lineage>
        <taxon>Bacteria</taxon>
        <taxon>Bacillati</taxon>
        <taxon>Cyanobacteriota</taxon>
        <taxon>Cyanophyceae</taxon>
        <taxon>Leptolyngbyales</taxon>
        <taxon>Leptolyngbyaceae</taxon>
        <taxon>Romeriopsis</taxon>
        <taxon>Romeriopsis navalis</taxon>
    </lineage>
</organism>
<evidence type="ECO:0000256" key="3">
    <source>
        <dbReference type="ARBA" id="ARBA00022692"/>
    </source>
</evidence>
<keyword evidence="7 8" id="KW-0604">Photosystem II</keyword>
<gene>
    <name evidence="8" type="primary">psbY</name>
    <name evidence="10" type="ORF">IQ266_25515</name>
</gene>
<comment type="subcellular location">
    <subcellularLocation>
        <location evidence="8">Cellular thylakoid membrane</location>
        <topology evidence="8">Single-pass membrane protein</topology>
    </subcellularLocation>
    <subcellularLocation>
        <location evidence="1">Membrane</location>
    </subcellularLocation>
</comment>
<dbReference type="AlphaFoldDB" id="A0A928VV14"/>
<keyword evidence="5 8" id="KW-0793">Thylakoid</keyword>
<keyword evidence="4 8" id="KW-1133">Transmembrane helix</keyword>
<dbReference type="EMBL" id="JADEXQ010000151">
    <property type="protein sequence ID" value="MBE9033100.1"/>
    <property type="molecule type" value="Genomic_DNA"/>
</dbReference>
<evidence type="ECO:0000256" key="9">
    <source>
        <dbReference type="SAM" id="Phobius"/>
    </source>
</evidence>
<keyword evidence="6 8" id="KW-0472">Membrane</keyword>
<keyword evidence="11" id="KW-1185">Reference proteome</keyword>